<dbReference type="EMBL" id="CP101637">
    <property type="protein sequence ID" value="WMT80194.1"/>
    <property type="molecule type" value="Genomic_DNA"/>
</dbReference>
<reference evidence="1 2" key="1">
    <citation type="submission" date="2022-07" db="EMBL/GenBank/DDBJ databases">
        <title>Genome sequence of Terrisporobacter mayombei DSM6539.</title>
        <authorList>
            <person name="Boeer T."/>
            <person name="Bengelsdorf F.R."/>
            <person name="Daniel R."/>
            <person name="Poehlein A."/>
        </authorList>
    </citation>
    <scope>NUCLEOTIDE SEQUENCE [LARGE SCALE GENOMIC DNA]</scope>
    <source>
        <strain evidence="1 2">DSM 6539</strain>
    </source>
</reference>
<dbReference type="RefSeq" id="WP_228104453.1">
    <property type="nucleotide sequence ID" value="NZ_CP101637.1"/>
</dbReference>
<accession>A0ABY9PYB0</accession>
<dbReference type="Pfam" id="PF13306">
    <property type="entry name" value="LRR_5"/>
    <property type="match status" value="1"/>
</dbReference>
<protein>
    <recommendedName>
        <fullName evidence="3">Leucine-rich repeat domain-containing protein</fullName>
    </recommendedName>
</protein>
<dbReference type="Proteomes" id="UP001235030">
    <property type="component" value="Chromosome"/>
</dbReference>
<dbReference type="SUPFAM" id="SSF52058">
    <property type="entry name" value="L domain-like"/>
    <property type="match status" value="1"/>
</dbReference>
<dbReference type="InterPro" id="IPR026906">
    <property type="entry name" value="LRR_5"/>
</dbReference>
<sequence length="177" mass="19844">MTKENVKDEYVYEVKGRGIIIKEYIGKKQIINIPETIENKPVTKIASEAFEGRNLLEVYMPDTIKEVGKFAFASNMYMTKIKLSGNLKAIPEGMLAFCGKLKELNVPSSVKSMGKNSLDCVKLRKLTIPTSVEKISNKIFGKNIAESKSTTFIVEKGSFAKEFLSSKSLNVEYNEEL</sequence>
<evidence type="ECO:0000313" key="1">
    <source>
        <dbReference type="EMBL" id="WMT80194.1"/>
    </source>
</evidence>
<gene>
    <name evidence="1" type="ORF">TEMA_05070</name>
</gene>
<dbReference type="InterPro" id="IPR032675">
    <property type="entry name" value="LRR_dom_sf"/>
</dbReference>
<name>A0ABY9PYB0_9FIRM</name>
<dbReference type="Gene3D" id="3.80.10.10">
    <property type="entry name" value="Ribonuclease Inhibitor"/>
    <property type="match status" value="1"/>
</dbReference>
<evidence type="ECO:0008006" key="3">
    <source>
        <dbReference type="Google" id="ProtNLM"/>
    </source>
</evidence>
<evidence type="ECO:0000313" key="2">
    <source>
        <dbReference type="Proteomes" id="UP001235030"/>
    </source>
</evidence>
<proteinExistence type="predicted"/>
<keyword evidence="2" id="KW-1185">Reference proteome</keyword>
<organism evidence="1 2">
    <name type="scientific">Terrisporobacter mayombei</name>
    <dbReference type="NCBI Taxonomy" id="1541"/>
    <lineage>
        <taxon>Bacteria</taxon>
        <taxon>Bacillati</taxon>
        <taxon>Bacillota</taxon>
        <taxon>Clostridia</taxon>
        <taxon>Peptostreptococcales</taxon>
        <taxon>Peptostreptococcaceae</taxon>
        <taxon>Terrisporobacter</taxon>
    </lineage>
</organism>